<keyword evidence="3" id="KW-1185">Reference proteome</keyword>
<name>A0A1E3PB64_WICAA</name>
<accession>A0A1E3PB64</accession>
<dbReference type="Proteomes" id="UP000094112">
    <property type="component" value="Unassembled WGS sequence"/>
</dbReference>
<dbReference type="OrthoDB" id="4080273at2759"/>
<dbReference type="AlphaFoldDB" id="A0A1E3PB64"/>
<protein>
    <recommendedName>
        <fullName evidence="4">Protein ECM19</fullName>
    </recommendedName>
</protein>
<evidence type="ECO:0000313" key="3">
    <source>
        <dbReference type="Proteomes" id="UP000094112"/>
    </source>
</evidence>
<evidence type="ECO:0000256" key="1">
    <source>
        <dbReference type="SAM" id="MobiDB-lite"/>
    </source>
</evidence>
<feature type="region of interest" description="Disordered" evidence="1">
    <location>
        <begin position="60"/>
        <end position="89"/>
    </location>
</feature>
<sequence>MSRINFFNFSAIALVCTAGVYTGTKFFEPIVVERLRLDGNLRDDIEVPKYDENGELIVAEPQQLPPKPSEFLTDKQAASSNQEQSDASK</sequence>
<proteinExistence type="predicted"/>
<dbReference type="RefSeq" id="XP_019041863.1">
    <property type="nucleotide sequence ID" value="XM_019183040.1"/>
</dbReference>
<gene>
    <name evidence="2" type="ORF">WICANDRAFT_60714</name>
</gene>
<organism evidence="2 3">
    <name type="scientific">Wickerhamomyces anomalus (strain ATCC 58044 / CBS 1984 / NCYC 433 / NRRL Y-366-8)</name>
    <name type="common">Yeast</name>
    <name type="synonym">Hansenula anomala</name>
    <dbReference type="NCBI Taxonomy" id="683960"/>
    <lineage>
        <taxon>Eukaryota</taxon>
        <taxon>Fungi</taxon>
        <taxon>Dikarya</taxon>
        <taxon>Ascomycota</taxon>
        <taxon>Saccharomycotina</taxon>
        <taxon>Saccharomycetes</taxon>
        <taxon>Phaffomycetales</taxon>
        <taxon>Wickerhamomycetaceae</taxon>
        <taxon>Wickerhamomyces</taxon>
    </lineage>
</organism>
<dbReference type="EMBL" id="KV454208">
    <property type="protein sequence ID" value="ODQ62656.1"/>
    <property type="molecule type" value="Genomic_DNA"/>
</dbReference>
<evidence type="ECO:0000313" key="2">
    <source>
        <dbReference type="EMBL" id="ODQ62656.1"/>
    </source>
</evidence>
<feature type="compositionally biased region" description="Polar residues" evidence="1">
    <location>
        <begin position="76"/>
        <end position="89"/>
    </location>
</feature>
<reference evidence="2 3" key="1">
    <citation type="journal article" date="2016" name="Proc. Natl. Acad. Sci. U.S.A.">
        <title>Comparative genomics of biotechnologically important yeasts.</title>
        <authorList>
            <person name="Riley R."/>
            <person name="Haridas S."/>
            <person name="Wolfe K.H."/>
            <person name="Lopes M.R."/>
            <person name="Hittinger C.T."/>
            <person name="Goeker M."/>
            <person name="Salamov A.A."/>
            <person name="Wisecaver J.H."/>
            <person name="Long T.M."/>
            <person name="Calvey C.H."/>
            <person name="Aerts A.L."/>
            <person name="Barry K.W."/>
            <person name="Choi C."/>
            <person name="Clum A."/>
            <person name="Coughlan A.Y."/>
            <person name="Deshpande S."/>
            <person name="Douglass A.P."/>
            <person name="Hanson S.J."/>
            <person name="Klenk H.-P."/>
            <person name="LaButti K.M."/>
            <person name="Lapidus A."/>
            <person name="Lindquist E.A."/>
            <person name="Lipzen A.M."/>
            <person name="Meier-Kolthoff J.P."/>
            <person name="Ohm R.A."/>
            <person name="Otillar R.P."/>
            <person name="Pangilinan J.L."/>
            <person name="Peng Y."/>
            <person name="Rokas A."/>
            <person name="Rosa C.A."/>
            <person name="Scheuner C."/>
            <person name="Sibirny A.A."/>
            <person name="Slot J.C."/>
            <person name="Stielow J.B."/>
            <person name="Sun H."/>
            <person name="Kurtzman C.P."/>
            <person name="Blackwell M."/>
            <person name="Grigoriev I.V."/>
            <person name="Jeffries T.W."/>
        </authorList>
    </citation>
    <scope>NUCLEOTIDE SEQUENCE [LARGE SCALE GENOMIC DNA]</scope>
    <source>
        <strain evidence="3">ATCC 58044 / CBS 1984 / NCYC 433 / NRRL Y-366-8</strain>
    </source>
</reference>
<evidence type="ECO:0008006" key="4">
    <source>
        <dbReference type="Google" id="ProtNLM"/>
    </source>
</evidence>
<dbReference type="GeneID" id="30200286"/>